<evidence type="ECO:0000256" key="2">
    <source>
        <dbReference type="HAMAP-Rule" id="MF_00003"/>
    </source>
</evidence>
<evidence type="ECO:0000313" key="4">
    <source>
        <dbReference type="Proteomes" id="UP001228690"/>
    </source>
</evidence>
<organism evidence="3 4">
    <name type="scientific">Candidatus Haliotispira prima</name>
    <dbReference type="NCBI Taxonomy" id="3034016"/>
    <lineage>
        <taxon>Bacteria</taxon>
        <taxon>Pseudomonadati</taxon>
        <taxon>Spirochaetota</taxon>
        <taxon>Spirochaetia</taxon>
        <taxon>Spirochaetales</taxon>
        <taxon>Spirochaetaceae</taxon>
        <taxon>Candidatus Haliotispira</taxon>
    </lineage>
</organism>
<comment type="function">
    <text evidence="2">One of several proteins that assist in the late maturation steps of the functional core of the 30S ribosomal subunit. Associates with free 30S ribosomal subunits (but not with 30S subunits that are part of 70S ribosomes or polysomes). Required for efficient processing of 16S rRNA. May interact with the 5'-terminal helix region of 16S rRNA.</text>
</comment>
<sequence>MNELRRSKLESLVMHLLSKLISMQDIKDYRVGTDVSVTAVKMSNDGAYADVHVSSFQSADHSIRGAEGLNCAAGFIRRKLAPKLHLRKIPDFRFHPDHSFRIQMAMEKRLEGLTAGAGDKTEED</sequence>
<proteinExistence type="inferred from homology"/>
<name>A0ABY8MJP1_9SPIO</name>
<dbReference type="NCBIfam" id="TIGR00082">
    <property type="entry name" value="rbfA"/>
    <property type="match status" value="1"/>
</dbReference>
<comment type="subunit">
    <text evidence="2">Monomer. Binds 30S ribosomal subunits, but not 50S ribosomal subunits or 70S ribosomes.</text>
</comment>
<keyword evidence="2" id="KW-0963">Cytoplasm</keyword>
<dbReference type="PROSITE" id="PS01319">
    <property type="entry name" value="RBFA"/>
    <property type="match status" value="1"/>
</dbReference>
<keyword evidence="1 2" id="KW-0690">Ribosome biogenesis</keyword>
<dbReference type="Proteomes" id="UP001228690">
    <property type="component" value="Chromosome"/>
</dbReference>
<dbReference type="EMBL" id="CP123443">
    <property type="protein sequence ID" value="WGK69585.1"/>
    <property type="molecule type" value="Genomic_DNA"/>
</dbReference>
<dbReference type="InterPro" id="IPR020053">
    <property type="entry name" value="Ribosome-bd_factorA_CS"/>
</dbReference>
<dbReference type="SUPFAM" id="SSF89919">
    <property type="entry name" value="Ribosome-binding factor A, RbfA"/>
    <property type="match status" value="1"/>
</dbReference>
<dbReference type="Pfam" id="PF02033">
    <property type="entry name" value="RBFA"/>
    <property type="match status" value="1"/>
</dbReference>
<dbReference type="PANTHER" id="PTHR33515">
    <property type="entry name" value="RIBOSOME-BINDING FACTOR A, CHLOROPLASTIC-RELATED"/>
    <property type="match status" value="1"/>
</dbReference>
<dbReference type="InterPro" id="IPR015946">
    <property type="entry name" value="KH_dom-like_a/b"/>
</dbReference>
<dbReference type="InterPro" id="IPR023799">
    <property type="entry name" value="RbfA_dom_sf"/>
</dbReference>
<dbReference type="InterPro" id="IPR000238">
    <property type="entry name" value="RbfA"/>
</dbReference>
<reference evidence="3 4" key="1">
    <citation type="submission" date="2023-04" db="EMBL/GenBank/DDBJ databases">
        <title>Spirochaete genome identified in red abalone sample constitutes a novel genus.</title>
        <authorList>
            <person name="Sharma S.P."/>
            <person name="Purcell C.M."/>
            <person name="Hyde J.R."/>
            <person name="Severin A.J."/>
        </authorList>
    </citation>
    <scope>NUCLEOTIDE SEQUENCE [LARGE SCALE GENOMIC DNA]</scope>
    <source>
        <strain evidence="3 4">SP-2023</strain>
    </source>
</reference>
<dbReference type="RefSeq" id="WP_326927771.1">
    <property type="nucleotide sequence ID" value="NZ_CP123443.1"/>
</dbReference>
<evidence type="ECO:0000313" key="3">
    <source>
        <dbReference type="EMBL" id="WGK69585.1"/>
    </source>
</evidence>
<gene>
    <name evidence="2 3" type="primary">rbfA</name>
    <name evidence="3" type="ORF">P0082_01620</name>
</gene>
<evidence type="ECO:0000256" key="1">
    <source>
        <dbReference type="ARBA" id="ARBA00022517"/>
    </source>
</evidence>
<dbReference type="Gene3D" id="3.30.300.20">
    <property type="match status" value="1"/>
</dbReference>
<keyword evidence="4" id="KW-1185">Reference proteome</keyword>
<protein>
    <recommendedName>
        <fullName evidence="2">Ribosome-binding factor A</fullName>
    </recommendedName>
</protein>
<dbReference type="HAMAP" id="MF_00003">
    <property type="entry name" value="RbfA"/>
    <property type="match status" value="1"/>
</dbReference>
<accession>A0ABY8MJP1</accession>
<comment type="subcellular location">
    <subcellularLocation>
        <location evidence="2">Cytoplasm</location>
    </subcellularLocation>
</comment>
<dbReference type="PANTHER" id="PTHR33515:SF1">
    <property type="entry name" value="RIBOSOME-BINDING FACTOR A, CHLOROPLASTIC-RELATED"/>
    <property type="match status" value="1"/>
</dbReference>
<comment type="similarity">
    <text evidence="2">Belongs to the RbfA family.</text>
</comment>